<evidence type="ECO:0000256" key="3">
    <source>
        <dbReference type="ARBA" id="ARBA00023274"/>
    </source>
</evidence>
<organism evidence="7 8">
    <name type="scientific">Candidatus Amesbacteria bacterium RIFCSPLOWO2_01_FULL_48_25</name>
    <dbReference type="NCBI Taxonomy" id="1797259"/>
    <lineage>
        <taxon>Bacteria</taxon>
        <taxon>Candidatus Amesiibacteriota</taxon>
    </lineage>
</organism>
<dbReference type="Gene3D" id="2.30.30.30">
    <property type="match status" value="1"/>
</dbReference>
<evidence type="ECO:0000313" key="7">
    <source>
        <dbReference type="EMBL" id="OGD03319.1"/>
    </source>
</evidence>
<dbReference type="Pfam" id="PF17136">
    <property type="entry name" value="ribosomal_L24"/>
    <property type="match status" value="1"/>
</dbReference>
<dbReference type="GO" id="GO:0003735">
    <property type="term" value="F:structural constituent of ribosome"/>
    <property type="evidence" value="ECO:0007669"/>
    <property type="project" value="InterPro"/>
</dbReference>
<dbReference type="EMBL" id="MEXN01000007">
    <property type="protein sequence ID" value="OGD03319.1"/>
    <property type="molecule type" value="Genomic_DNA"/>
</dbReference>
<evidence type="ECO:0000313" key="8">
    <source>
        <dbReference type="Proteomes" id="UP000177080"/>
    </source>
</evidence>
<comment type="function">
    <text evidence="5">One of the proteins that surrounds the polypeptide exit tunnel on the outside of the subunit.</text>
</comment>
<dbReference type="InterPro" id="IPR003256">
    <property type="entry name" value="Ribosomal_uL24"/>
</dbReference>
<proteinExistence type="inferred from homology"/>
<dbReference type="Proteomes" id="UP000177080">
    <property type="component" value="Unassembled WGS sequence"/>
</dbReference>
<name>A0A1F4ZA84_9BACT</name>
<dbReference type="AlphaFoldDB" id="A0A1F4ZA84"/>
<dbReference type="NCBIfam" id="TIGR01079">
    <property type="entry name" value="rplX_bact"/>
    <property type="match status" value="1"/>
</dbReference>
<comment type="similarity">
    <text evidence="1 5">Belongs to the universal ribosomal protein uL24 family.</text>
</comment>
<keyword evidence="3 5" id="KW-0687">Ribonucleoprotein</keyword>
<evidence type="ECO:0000259" key="6">
    <source>
        <dbReference type="Pfam" id="PF17136"/>
    </source>
</evidence>
<evidence type="ECO:0000256" key="5">
    <source>
        <dbReference type="HAMAP-Rule" id="MF_01326"/>
    </source>
</evidence>
<dbReference type="SUPFAM" id="SSF50104">
    <property type="entry name" value="Translation proteins SH3-like domain"/>
    <property type="match status" value="1"/>
</dbReference>
<dbReference type="HAMAP" id="MF_01326_B">
    <property type="entry name" value="Ribosomal_uL24_B"/>
    <property type="match status" value="1"/>
</dbReference>
<dbReference type="InterPro" id="IPR008991">
    <property type="entry name" value="Translation_prot_SH3-like_sf"/>
</dbReference>
<dbReference type="InterPro" id="IPR057264">
    <property type="entry name" value="Ribosomal_uL24_C"/>
</dbReference>
<keyword evidence="2 5" id="KW-0689">Ribosomal protein</keyword>
<accession>A0A1F4ZA84</accession>
<dbReference type="PANTHER" id="PTHR12903">
    <property type="entry name" value="MITOCHONDRIAL RIBOSOMAL PROTEIN L24"/>
    <property type="match status" value="1"/>
</dbReference>
<evidence type="ECO:0000256" key="2">
    <source>
        <dbReference type="ARBA" id="ARBA00022980"/>
    </source>
</evidence>
<dbReference type="InterPro" id="IPR041988">
    <property type="entry name" value="Ribosomal_uL24_KOW"/>
</dbReference>
<dbReference type="GO" id="GO:1990904">
    <property type="term" value="C:ribonucleoprotein complex"/>
    <property type="evidence" value="ECO:0007669"/>
    <property type="project" value="UniProtKB-KW"/>
</dbReference>
<dbReference type="STRING" id="1797259.A2989_00615"/>
<dbReference type="GO" id="GO:0005840">
    <property type="term" value="C:ribosome"/>
    <property type="evidence" value="ECO:0007669"/>
    <property type="project" value="UniProtKB-KW"/>
</dbReference>
<sequence length="106" mass="11804">MKKPKLKIKKGDLVVVGVGKDRGKQGKVEKVFPKDGMLLVTGVNQYKKHRKSQGEGRPGEIATLTRPILTSRVALICPKCKQPTRVGYRYQDAKKIRVCRKCGGDI</sequence>
<evidence type="ECO:0000256" key="1">
    <source>
        <dbReference type="ARBA" id="ARBA00010618"/>
    </source>
</evidence>
<evidence type="ECO:0000256" key="4">
    <source>
        <dbReference type="ARBA" id="ARBA00035206"/>
    </source>
</evidence>
<comment type="subunit">
    <text evidence="5">Part of the 50S ribosomal subunit.</text>
</comment>
<keyword evidence="5" id="KW-0694">RNA-binding</keyword>
<dbReference type="InterPro" id="IPR014722">
    <property type="entry name" value="Rib_uL2_dom2"/>
</dbReference>
<gene>
    <name evidence="5" type="primary">rplX</name>
    <name evidence="7" type="ORF">A2989_00615</name>
</gene>
<comment type="caution">
    <text evidence="7">The sequence shown here is derived from an EMBL/GenBank/DDBJ whole genome shotgun (WGS) entry which is preliminary data.</text>
</comment>
<feature type="domain" description="Large ribosomal subunit protein uL24 C-terminal" evidence="6">
    <location>
        <begin position="43"/>
        <end position="106"/>
    </location>
</feature>
<reference evidence="7 8" key="1">
    <citation type="journal article" date="2016" name="Nat. Commun.">
        <title>Thousands of microbial genomes shed light on interconnected biogeochemical processes in an aquifer system.</title>
        <authorList>
            <person name="Anantharaman K."/>
            <person name="Brown C.T."/>
            <person name="Hug L.A."/>
            <person name="Sharon I."/>
            <person name="Castelle C.J."/>
            <person name="Probst A.J."/>
            <person name="Thomas B.C."/>
            <person name="Singh A."/>
            <person name="Wilkins M.J."/>
            <person name="Karaoz U."/>
            <person name="Brodie E.L."/>
            <person name="Williams K.H."/>
            <person name="Hubbard S.S."/>
            <person name="Banfield J.F."/>
        </authorList>
    </citation>
    <scope>NUCLEOTIDE SEQUENCE [LARGE SCALE GENOMIC DNA]</scope>
</reference>
<dbReference type="GO" id="GO:0006412">
    <property type="term" value="P:translation"/>
    <property type="evidence" value="ECO:0007669"/>
    <property type="project" value="UniProtKB-UniRule"/>
</dbReference>
<dbReference type="GO" id="GO:0019843">
    <property type="term" value="F:rRNA binding"/>
    <property type="evidence" value="ECO:0007669"/>
    <property type="project" value="UniProtKB-UniRule"/>
</dbReference>
<dbReference type="CDD" id="cd06089">
    <property type="entry name" value="KOW_RPL26"/>
    <property type="match status" value="1"/>
</dbReference>
<comment type="function">
    <text evidence="5">One of two assembly initiator proteins, it binds directly to the 5'-end of the 23S rRNA, where it nucleates assembly of the 50S subunit.</text>
</comment>
<keyword evidence="5" id="KW-0699">rRNA-binding</keyword>
<protein>
    <recommendedName>
        <fullName evidence="4 5">Large ribosomal subunit protein uL24</fullName>
    </recommendedName>
</protein>